<dbReference type="PROSITE" id="PS01228">
    <property type="entry name" value="COF_1"/>
    <property type="match status" value="1"/>
</dbReference>
<dbReference type="Proteomes" id="UP001149719">
    <property type="component" value="Unassembled WGS sequence"/>
</dbReference>
<dbReference type="RefSeq" id="WP_269126794.1">
    <property type="nucleotide sequence ID" value="NZ_JAPUBN010000019.1"/>
</dbReference>
<proteinExistence type="predicted"/>
<name>A0ABT4JZ99_9GAMM</name>
<dbReference type="Gene3D" id="3.30.1240.10">
    <property type="match status" value="1"/>
</dbReference>
<dbReference type="GO" id="GO:0016787">
    <property type="term" value="F:hydrolase activity"/>
    <property type="evidence" value="ECO:0007669"/>
    <property type="project" value="UniProtKB-KW"/>
</dbReference>
<dbReference type="NCBIfam" id="TIGR01484">
    <property type="entry name" value="HAD-SF-IIB"/>
    <property type="match status" value="1"/>
</dbReference>
<dbReference type="InterPro" id="IPR036412">
    <property type="entry name" value="HAD-like_sf"/>
</dbReference>
<dbReference type="PANTHER" id="PTHR10000:SF8">
    <property type="entry name" value="HAD SUPERFAMILY HYDROLASE-LIKE, TYPE 3"/>
    <property type="match status" value="1"/>
</dbReference>
<organism evidence="1 2">
    <name type="scientific">Marinomonas phaeophyticola</name>
    <dbReference type="NCBI Taxonomy" id="3004091"/>
    <lineage>
        <taxon>Bacteria</taxon>
        <taxon>Pseudomonadati</taxon>
        <taxon>Pseudomonadota</taxon>
        <taxon>Gammaproteobacteria</taxon>
        <taxon>Oceanospirillales</taxon>
        <taxon>Oceanospirillaceae</taxon>
        <taxon>Marinomonas</taxon>
    </lineage>
</organism>
<dbReference type="InterPro" id="IPR006379">
    <property type="entry name" value="HAD-SF_hydro_IIB"/>
</dbReference>
<dbReference type="EMBL" id="JAPUBN010000019">
    <property type="protein sequence ID" value="MCZ2722834.1"/>
    <property type="molecule type" value="Genomic_DNA"/>
</dbReference>
<evidence type="ECO:0000313" key="2">
    <source>
        <dbReference type="Proteomes" id="UP001149719"/>
    </source>
</evidence>
<gene>
    <name evidence="1" type="ORF">O1D97_14755</name>
</gene>
<comment type="caution">
    <text evidence="1">The sequence shown here is derived from an EMBL/GenBank/DDBJ whole genome shotgun (WGS) entry which is preliminary data.</text>
</comment>
<keyword evidence="2" id="KW-1185">Reference proteome</keyword>
<evidence type="ECO:0000313" key="1">
    <source>
        <dbReference type="EMBL" id="MCZ2722834.1"/>
    </source>
</evidence>
<reference evidence="1" key="1">
    <citation type="submission" date="2022-12" db="EMBL/GenBank/DDBJ databases">
        <title>Marinomonas 15G1-11 sp. nov, isolated from marine algae.</title>
        <authorList>
            <person name="Butt M."/>
            <person name="Choi D.G."/>
            <person name="Kim J.M."/>
            <person name="Lee J.K."/>
            <person name="Baek J.H."/>
            <person name="Jeon C.O."/>
        </authorList>
    </citation>
    <scope>NUCLEOTIDE SEQUENCE</scope>
    <source>
        <strain evidence="1">15G1-11</strain>
    </source>
</reference>
<sequence>MELVVFDLDGTLLNRQQSLSPFTCETLNKLQAAGIAYTIATGRTRLAAMPCIQNHDFSSVQIFKNGIEEWNPKTLSYRHRNLLSRLDIEETLAFFEAEGVTPFIFCVEEDGNQTVYHPPLQSDLCNNIFGELGRYEDLILHPLYKLHIGTSITNISAMASPQAADRIVKSTHKSVHLSAYSGGGIYQEDAFWIDIHHKDACKGTAIHSLKEELGASKIICFGDGDNDLSMFKMADEAYAMSNASDLVKAAANKVIGHHDEDGVAIFLRERFNLS</sequence>
<dbReference type="PANTHER" id="PTHR10000">
    <property type="entry name" value="PHOSPHOSERINE PHOSPHATASE"/>
    <property type="match status" value="1"/>
</dbReference>
<keyword evidence="1" id="KW-0378">Hydrolase</keyword>
<dbReference type="SUPFAM" id="SSF56784">
    <property type="entry name" value="HAD-like"/>
    <property type="match status" value="1"/>
</dbReference>
<dbReference type="Gene3D" id="3.40.50.1000">
    <property type="entry name" value="HAD superfamily/HAD-like"/>
    <property type="match status" value="1"/>
</dbReference>
<dbReference type="Pfam" id="PF08282">
    <property type="entry name" value="Hydrolase_3"/>
    <property type="match status" value="1"/>
</dbReference>
<dbReference type="InterPro" id="IPR023214">
    <property type="entry name" value="HAD_sf"/>
</dbReference>
<protein>
    <submittedName>
        <fullName evidence="1">HAD family hydrolase</fullName>
    </submittedName>
</protein>
<accession>A0ABT4JZ99</accession>